<reference evidence="2" key="1">
    <citation type="submission" date="2023-06" db="EMBL/GenBank/DDBJ databases">
        <title>Genome-scale phylogeny and comparative genomics of the fungal order Sordariales.</title>
        <authorList>
            <consortium name="Lawrence Berkeley National Laboratory"/>
            <person name="Hensen N."/>
            <person name="Bonometti L."/>
            <person name="Westerberg I."/>
            <person name="Brannstrom I.O."/>
            <person name="Guillou S."/>
            <person name="Cros-Aarteil S."/>
            <person name="Calhoun S."/>
            <person name="Haridas S."/>
            <person name="Kuo A."/>
            <person name="Mondo S."/>
            <person name="Pangilinan J."/>
            <person name="Riley R."/>
            <person name="LaButti K."/>
            <person name="Andreopoulos B."/>
            <person name="Lipzen A."/>
            <person name="Chen C."/>
            <person name="Yanf M."/>
            <person name="Daum C."/>
            <person name="Ng V."/>
            <person name="Clum A."/>
            <person name="Steindorff A."/>
            <person name="Ohm R."/>
            <person name="Martin F."/>
            <person name="Silar P."/>
            <person name="Natvig D."/>
            <person name="Lalanne C."/>
            <person name="Gautier V."/>
            <person name="Ament-velasquez S.L."/>
            <person name="Kruys A."/>
            <person name="Hutchinson M.I."/>
            <person name="Powell A.J."/>
            <person name="Barry K."/>
            <person name="Miller A.N."/>
            <person name="Grigoriev I.V."/>
            <person name="Debuchy R."/>
            <person name="Gladieux P."/>
            <person name="Thoren M.H."/>
            <person name="Johannesson H."/>
        </authorList>
    </citation>
    <scope>NUCLEOTIDE SEQUENCE</scope>
    <source>
        <strain evidence="2">SMH2392-1A</strain>
    </source>
</reference>
<organism evidence="2 3">
    <name type="scientific">Lasiosphaeria miniovina</name>
    <dbReference type="NCBI Taxonomy" id="1954250"/>
    <lineage>
        <taxon>Eukaryota</taxon>
        <taxon>Fungi</taxon>
        <taxon>Dikarya</taxon>
        <taxon>Ascomycota</taxon>
        <taxon>Pezizomycotina</taxon>
        <taxon>Sordariomycetes</taxon>
        <taxon>Sordariomycetidae</taxon>
        <taxon>Sordariales</taxon>
        <taxon>Lasiosphaeriaceae</taxon>
        <taxon>Lasiosphaeria</taxon>
    </lineage>
</organism>
<sequence length="226" mass="25491">MPSLSDSPPGSPASTASNRAASPPPFDLAAFFVSQATATVASQLEALKAVDLNTLSADMDTWPRVRLKGSRYVLESWIYKKGKRRSWATAHGTFLVALSASGARLEVPFGSAPRLWKESFSIPSQRLRLQVISVYTAYMTARRTPRRQIRGRGSRRRRALVSCRRGRDQQRQHEEEEQEEQHREMDGSAPAPAPAAAAARRRRRTGRRGRGITLRQRQRERVKRAW</sequence>
<evidence type="ECO:0000313" key="2">
    <source>
        <dbReference type="EMBL" id="KAK0733036.1"/>
    </source>
</evidence>
<gene>
    <name evidence="2" type="ORF">B0T26DRAFT_682669</name>
</gene>
<keyword evidence="3" id="KW-1185">Reference proteome</keyword>
<evidence type="ECO:0000313" key="3">
    <source>
        <dbReference type="Proteomes" id="UP001172101"/>
    </source>
</evidence>
<dbReference type="EMBL" id="JAUIRO010000001">
    <property type="protein sequence ID" value="KAK0733036.1"/>
    <property type="molecule type" value="Genomic_DNA"/>
</dbReference>
<dbReference type="RefSeq" id="XP_060301913.1">
    <property type="nucleotide sequence ID" value="XM_060440756.1"/>
</dbReference>
<protein>
    <submittedName>
        <fullName evidence="2">Uncharacterized protein</fullName>
    </submittedName>
</protein>
<dbReference type="Proteomes" id="UP001172101">
    <property type="component" value="Unassembled WGS sequence"/>
</dbReference>
<dbReference type="AlphaFoldDB" id="A0AA40BEZ5"/>
<feature type="compositionally biased region" description="Basic residues" evidence="1">
    <location>
        <begin position="199"/>
        <end position="226"/>
    </location>
</feature>
<feature type="compositionally biased region" description="Basic residues" evidence="1">
    <location>
        <begin position="145"/>
        <end position="159"/>
    </location>
</feature>
<feature type="region of interest" description="Disordered" evidence="1">
    <location>
        <begin position="145"/>
        <end position="226"/>
    </location>
</feature>
<accession>A0AA40BEZ5</accession>
<dbReference type="GeneID" id="85324026"/>
<proteinExistence type="predicted"/>
<comment type="caution">
    <text evidence="2">The sequence shown here is derived from an EMBL/GenBank/DDBJ whole genome shotgun (WGS) entry which is preliminary data.</text>
</comment>
<evidence type="ECO:0000256" key="1">
    <source>
        <dbReference type="SAM" id="MobiDB-lite"/>
    </source>
</evidence>
<name>A0AA40BEZ5_9PEZI</name>
<feature type="compositionally biased region" description="Basic and acidic residues" evidence="1">
    <location>
        <begin position="165"/>
        <end position="186"/>
    </location>
</feature>
<feature type="region of interest" description="Disordered" evidence="1">
    <location>
        <begin position="1"/>
        <end position="20"/>
    </location>
</feature>